<dbReference type="OrthoDB" id="3786030at2759"/>
<evidence type="ECO:0000313" key="2">
    <source>
        <dbReference type="Proteomes" id="UP000800094"/>
    </source>
</evidence>
<proteinExistence type="predicted"/>
<sequence>MQPALALATQWLTHASLRGWWIHALYGRYSIDSSTGRRTLAPDESREADLDTAARDLEDAFARLAGVVRFYWAPVESGDAVTSVNKWWALGRMAGSNDDDDEGGGGDGEAWIAAAERAPVAPVIGVPTLFLYHLLSPRGACLAGGACSELRLQFHIAKILVHEVAHAFFLMLHGDVPEPYFSPGDYMPEAGYSWQEYVFGGDVSCFPLKRSCVGALLAAECVEMHAFPGIGVPVDMGWVERWFLAATWESVRSSDIEELRPLFAGMLGRKYAGLIYADRYIGENRQWARVLYRGGEPVAVRGLVLPGAPLPLREGGMKVRKWLKRIPPGDTVAQWWKRVSDADVGRAVADGFAAENFVRGRSRLYRGLCYDGEGEMGAVKVIRRVHVGGITGGAEG</sequence>
<keyword evidence="2" id="KW-1185">Reference proteome</keyword>
<reference evidence="1" key="1">
    <citation type="journal article" date="2020" name="Stud. Mycol.">
        <title>101 Dothideomycetes genomes: a test case for predicting lifestyles and emergence of pathogens.</title>
        <authorList>
            <person name="Haridas S."/>
            <person name="Albert R."/>
            <person name="Binder M."/>
            <person name="Bloem J."/>
            <person name="Labutti K."/>
            <person name="Salamov A."/>
            <person name="Andreopoulos B."/>
            <person name="Baker S."/>
            <person name="Barry K."/>
            <person name="Bills G."/>
            <person name="Bluhm B."/>
            <person name="Cannon C."/>
            <person name="Castanera R."/>
            <person name="Culley D."/>
            <person name="Daum C."/>
            <person name="Ezra D."/>
            <person name="Gonzalez J."/>
            <person name="Henrissat B."/>
            <person name="Kuo A."/>
            <person name="Liang C."/>
            <person name="Lipzen A."/>
            <person name="Lutzoni F."/>
            <person name="Magnuson J."/>
            <person name="Mondo S."/>
            <person name="Nolan M."/>
            <person name="Ohm R."/>
            <person name="Pangilinan J."/>
            <person name="Park H.-J."/>
            <person name="Ramirez L."/>
            <person name="Alfaro M."/>
            <person name="Sun H."/>
            <person name="Tritt A."/>
            <person name="Yoshinaga Y."/>
            <person name="Zwiers L.-H."/>
            <person name="Turgeon B."/>
            <person name="Goodwin S."/>
            <person name="Spatafora J."/>
            <person name="Crous P."/>
            <person name="Grigoriev I."/>
        </authorList>
    </citation>
    <scope>NUCLEOTIDE SEQUENCE</scope>
    <source>
        <strain evidence="1">CBS 122368</strain>
    </source>
</reference>
<accession>A0A6A6HU42</accession>
<organism evidence="1 2">
    <name type="scientific">Trematosphaeria pertusa</name>
    <dbReference type="NCBI Taxonomy" id="390896"/>
    <lineage>
        <taxon>Eukaryota</taxon>
        <taxon>Fungi</taxon>
        <taxon>Dikarya</taxon>
        <taxon>Ascomycota</taxon>
        <taxon>Pezizomycotina</taxon>
        <taxon>Dothideomycetes</taxon>
        <taxon>Pleosporomycetidae</taxon>
        <taxon>Pleosporales</taxon>
        <taxon>Massarineae</taxon>
        <taxon>Trematosphaeriaceae</taxon>
        <taxon>Trematosphaeria</taxon>
    </lineage>
</organism>
<protein>
    <submittedName>
        <fullName evidence="1">Uncharacterized protein</fullName>
    </submittedName>
</protein>
<dbReference type="RefSeq" id="XP_033675944.1">
    <property type="nucleotide sequence ID" value="XM_033836049.1"/>
</dbReference>
<gene>
    <name evidence="1" type="ORF">BU26DRAFT_611154</name>
</gene>
<dbReference type="EMBL" id="ML987214">
    <property type="protein sequence ID" value="KAF2240940.1"/>
    <property type="molecule type" value="Genomic_DNA"/>
</dbReference>
<evidence type="ECO:0000313" key="1">
    <source>
        <dbReference type="EMBL" id="KAF2240940.1"/>
    </source>
</evidence>
<name>A0A6A6HU42_9PLEO</name>
<dbReference type="Proteomes" id="UP000800094">
    <property type="component" value="Unassembled WGS sequence"/>
</dbReference>
<dbReference type="GeneID" id="54589379"/>
<dbReference type="AlphaFoldDB" id="A0A6A6HU42"/>